<dbReference type="Pfam" id="PF19305">
    <property type="entry name" value="MmgE_PrpD_C"/>
    <property type="match status" value="1"/>
</dbReference>
<dbReference type="CDD" id="cd00138">
    <property type="entry name" value="PLDc_SF"/>
    <property type="match status" value="2"/>
</dbReference>
<organism evidence="4 5">
    <name type="scientific">Aspergillus coremiiformis</name>
    <dbReference type="NCBI Taxonomy" id="138285"/>
    <lineage>
        <taxon>Eukaryota</taxon>
        <taxon>Fungi</taxon>
        <taxon>Dikarya</taxon>
        <taxon>Ascomycota</taxon>
        <taxon>Pezizomycotina</taxon>
        <taxon>Eurotiomycetes</taxon>
        <taxon>Eurotiomycetidae</taxon>
        <taxon>Eurotiales</taxon>
        <taxon>Aspergillaceae</taxon>
        <taxon>Aspergillus</taxon>
        <taxon>Aspergillus subgen. Circumdati</taxon>
    </lineage>
</organism>
<dbReference type="SUPFAM" id="SSF103378">
    <property type="entry name" value="2-methylcitrate dehydratase PrpD"/>
    <property type="match status" value="1"/>
</dbReference>
<dbReference type="InterPro" id="IPR036148">
    <property type="entry name" value="MmgE/PrpD_sf"/>
</dbReference>
<dbReference type="SMART" id="SM00155">
    <property type="entry name" value="PLDc"/>
    <property type="match status" value="2"/>
</dbReference>
<comment type="similarity">
    <text evidence="1">Belongs to the PrpD family.</text>
</comment>
<dbReference type="OrthoDB" id="9997422at2759"/>
<proteinExistence type="inferred from homology"/>
<evidence type="ECO:0000313" key="5">
    <source>
        <dbReference type="Proteomes" id="UP000327118"/>
    </source>
</evidence>
<dbReference type="InterPro" id="IPR001736">
    <property type="entry name" value="PLipase_D/transphosphatidylase"/>
</dbReference>
<dbReference type="InterPro" id="IPR005656">
    <property type="entry name" value="MmgE_PrpD"/>
</dbReference>
<accession>A0A5N6ZEF6</accession>
<gene>
    <name evidence="4" type="ORF">BDV28DRAFT_155509</name>
</gene>
<dbReference type="Pfam" id="PF03972">
    <property type="entry name" value="MmgE_PrpD_N"/>
    <property type="match status" value="1"/>
</dbReference>
<dbReference type="InterPro" id="IPR042188">
    <property type="entry name" value="MmgE/PrpD_sf_2"/>
</dbReference>
<dbReference type="EMBL" id="ML739055">
    <property type="protein sequence ID" value="KAE8355286.1"/>
    <property type="molecule type" value="Genomic_DNA"/>
</dbReference>
<dbReference type="GO" id="GO:0016829">
    <property type="term" value="F:lyase activity"/>
    <property type="evidence" value="ECO:0007669"/>
    <property type="project" value="InterPro"/>
</dbReference>
<name>A0A5N6ZEF6_9EURO</name>
<evidence type="ECO:0000256" key="2">
    <source>
        <dbReference type="SAM" id="MobiDB-lite"/>
    </source>
</evidence>
<dbReference type="Gene3D" id="3.30.1330.120">
    <property type="entry name" value="2-methylcitrate dehydratase PrpD"/>
    <property type="match status" value="1"/>
</dbReference>
<dbReference type="Gene3D" id="1.10.4100.10">
    <property type="entry name" value="2-methylcitrate dehydratase PrpD"/>
    <property type="match status" value="1"/>
</dbReference>
<feature type="region of interest" description="Disordered" evidence="2">
    <location>
        <begin position="332"/>
        <end position="369"/>
    </location>
</feature>
<evidence type="ECO:0000259" key="3">
    <source>
        <dbReference type="PROSITE" id="PS50035"/>
    </source>
</evidence>
<dbReference type="InterPro" id="IPR045337">
    <property type="entry name" value="MmgE_PrpD_C"/>
</dbReference>
<keyword evidence="5" id="KW-1185">Reference proteome</keyword>
<evidence type="ECO:0000256" key="1">
    <source>
        <dbReference type="ARBA" id="ARBA00006174"/>
    </source>
</evidence>
<dbReference type="PANTHER" id="PTHR16943">
    <property type="entry name" value="2-METHYLCITRATE DEHYDRATASE-RELATED"/>
    <property type="match status" value="1"/>
</dbReference>
<dbReference type="Proteomes" id="UP000327118">
    <property type="component" value="Unassembled WGS sequence"/>
</dbReference>
<dbReference type="InterPro" id="IPR045336">
    <property type="entry name" value="MmgE_PrpD_N"/>
</dbReference>
<dbReference type="PROSITE" id="PS50035">
    <property type="entry name" value="PLD"/>
    <property type="match status" value="2"/>
</dbReference>
<dbReference type="GO" id="GO:0005739">
    <property type="term" value="C:mitochondrion"/>
    <property type="evidence" value="ECO:0007669"/>
    <property type="project" value="TreeGrafter"/>
</dbReference>
<feature type="domain" description="PLD phosphodiesterase" evidence="3">
    <location>
        <begin position="220"/>
        <end position="247"/>
    </location>
</feature>
<protein>
    <recommendedName>
        <fullName evidence="3">PLD phosphodiesterase domain-containing protein</fullName>
    </recommendedName>
</protein>
<dbReference type="PANTHER" id="PTHR16943:SF15">
    <property type="entry name" value="DEHYDRATASE (PRPD), PUTATIVE-RELATED"/>
    <property type="match status" value="1"/>
</dbReference>
<dbReference type="InterPro" id="IPR025202">
    <property type="entry name" value="PLD-like_dom"/>
</dbReference>
<dbReference type="InterPro" id="IPR042183">
    <property type="entry name" value="MmgE/PrpD_sf_1"/>
</dbReference>
<dbReference type="SUPFAM" id="SSF56024">
    <property type="entry name" value="Phospholipase D/nuclease"/>
    <property type="match status" value="2"/>
</dbReference>
<dbReference type="AlphaFoldDB" id="A0A5N6ZEF6"/>
<sequence>MIPERVYQLCHCSKTVSSELARDPNQAPIKLFHNLYSGQNTKEDKSTSENEIDGEDSLQKALECGNWGPTKPTKLFLKIYHDALCTLEKNPMAGVVSPPLMGSHGTIPLTIVAPLPDLCRHMANCIARAETEVFLGTNFWIHSDASKLVTNAFRELSRRAGKRGTKVVVKMIYDRGDPRQAYENHLDVPEKKYTSDKVQLPPAKEVPNIDLQVVNYHRPIFGTFHAKFMVIDRRIALLQSSNVQDNDNLEMMVRLEGPIVDAFYDTALISWGRHFNTPFPMLSSPAAGASMPSLSLMDVSHEDETRDLPLPEHTTAEQHYDLDIGNEARRVNGTIEPQPGESKTSPVTRHLNTTTQPNTTGDAPDCDQDIPMTPYTISPPHETFPMALVNREPWGAPNHTSIYTPQNAAFLSAIQNAERSIFIQTPNMNAEPLLEPLLAAVRRGVVVTCYLCLGYNDAGQLLPFQNGTNEMISNRLYNSLETPEEHSRLRIYNYVAKDQTKPIHNMFKRRSCHIKLMIIDGRVAIQGNGNLDTQSFYHSQEVNVLVDSPLLCRTWLEAINRNQNTVLYGAVSPEDGCWHDTITGKVPDGSIGVNPGRFSWAKGALTNYLYNYKINTPSAYTAARTALLDALGCAVETATKSTDVRGLLGPCVPGTIVPNGFRLPGTRYQMDPVKGAFDMGVLIRYLDHNDALGGVEWGHPSDNLGAILSISDWLSRASQTGEYKHTGPPLTMRTLLEALIKAYEIQGCYQMSNAFNAFGTDHVILVKLASAAVVSWLLGLTEEQTMATISHVWMDGHPSRLYRTGENTIPRKGWAAGDACMRAVHLALLVRSGQRGVPGALSSVPWGFYERSFGGRGFEFPRPFGTWTVRNVLFKVMPVEGHGISAVEAALVQRRRLVEMGLGPRDVERIEVRTTKAADLIINKQGPLYNAADRDHCIQYVVALALLKGSAPEVQDYLDESCWAKSEELASMRKRVLVVPDDRLTADYLDLDKKSIGSALTTFLQDGTILPEVLVEYPIGHVRNPGTSAVVRDKYWRNLRLMFSDAHIDGIIASVENNELSISEFVDLFWLQSLTDPKL</sequence>
<evidence type="ECO:0000313" key="4">
    <source>
        <dbReference type="EMBL" id="KAE8355286.1"/>
    </source>
</evidence>
<dbReference type="Gene3D" id="3.30.870.10">
    <property type="entry name" value="Endonuclease Chain A"/>
    <property type="match status" value="2"/>
</dbReference>
<feature type="compositionally biased region" description="Polar residues" evidence="2">
    <location>
        <begin position="341"/>
        <end position="361"/>
    </location>
</feature>
<reference evidence="5" key="1">
    <citation type="submission" date="2019-04" db="EMBL/GenBank/DDBJ databases">
        <title>Friends and foes A comparative genomics studyof 23 Aspergillus species from section Flavi.</title>
        <authorList>
            <consortium name="DOE Joint Genome Institute"/>
            <person name="Kjaerbolling I."/>
            <person name="Vesth T."/>
            <person name="Frisvad J.C."/>
            <person name="Nybo J.L."/>
            <person name="Theobald S."/>
            <person name="Kildgaard S."/>
            <person name="Isbrandt T."/>
            <person name="Kuo A."/>
            <person name="Sato A."/>
            <person name="Lyhne E.K."/>
            <person name="Kogle M.E."/>
            <person name="Wiebenga A."/>
            <person name="Kun R.S."/>
            <person name="Lubbers R.J."/>
            <person name="Makela M.R."/>
            <person name="Barry K."/>
            <person name="Chovatia M."/>
            <person name="Clum A."/>
            <person name="Daum C."/>
            <person name="Haridas S."/>
            <person name="He G."/>
            <person name="LaButti K."/>
            <person name="Lipzen A."/>
            <person name="Mondo S."/>
            <person name="Riley R."/>
            <person name="Salamov A."/>
            <person name="Simmons B.A."/>
            <person name="Magnuson J.K."/>
            <person name="Henrissat B."/>
            <person name="Mortensen U.H."/>
            <person name="Larsen T.O."/>
            <person name="Devries R.P."/>
            <person name="Grigoriev I.V."/>
            <person name="Machida M."/>
            <person name="Baker S.E."/>
            <person name="Andersen M.R."/>
        </authorList>
    </citation>
    <scope>NUCLEOTIDE SEQUENCE [LARGE SCALE GENOMIC DNA]</scope>
    <source>
        <strain evidence="5">CBS 553.77</strain>
    </source>
</reference>
<feature type="domain" description="PLD phosphodiesterase" evidence="3">
    <location>
        <begin position="508"/>
        <end position="535"/>
    </location>
</feature>
<dbReference type="Pfam" id="PF13091">
    <property type="entry name" value="PLDc_2"/>
    <property type="match status" value="1"/>
</dbReference>